<dbReference type="InterPro" id="IPR011990">
    <property type="entry name" value="TPR-like_helical_dom_sf"/>
</dbReference>
<keyword evidence="3" id="KW-1185">Reference proteome</keyword>
<proteinExistence type="predicted"/>
<dbReference type="Proteomes" id="UP000054321">
    <property type="component" value="Unassembled WGS sequence"/>
</dbReference>
<evidence type="ECO:0000313" key="2">
    <source>
        <dbReference type="EMBL" id="KIN01529.1"/>
    </source>
</evidence>
<name>A0A0C3CR75_OIDMZ</name>
<protein>
    <recommendedName>
        <fullName evidence="4">Pentatricopeptide repeat domain-containing protein</fullName>
    </recommendedName>
</protein>
<accession>A0A0C3CR75</accession>
<dbReference type="InParanoid" id="A0A0C3CR75"/>
<organism evidence="2 3">
    <name type="scientific">Oidiodendron maius (strain Zn)</name>
    <dbReference type="NCBI Taxonomy" id="913774"/>
    <lineage>
        <taxon>Eukaryota</taxon>
        <taxon>Fungi</taxon>
        <taxon>Dikarya</taxon>
        <taxon>Ascomycota</taxon>
        <taxon>Pezizomycotina</taxon>
        <taxon>Leotiomycetes</taxon>
        <taxon>Leotiomycetes incertae sedis</taxon>
        <taxon>Myxotrichaceae</taxon>
        <taxon>Oidiodendron</taxon>
    </lineage>
</organism>
<feature type="region of interest" description="Disordered" evidence="1">
    <location>
        <begin position="136"/>
        <end position="155"/>
    </location>
</feature>
<evidence type="ECO:0000313" key="3">
    <source>
        <dbReference type="Proteomes" id="UP000054321"/>
    </source>
</evidence>
<dbReference type="HOGENOM" id="CLU_377682_0_0_1"/>
<dbReference type="AlphaFoldDB" id="A0A0C3CR75"/>
<dbReference type="Gene3D" id="1.25.40.10">
    <property type="entry name" value="Tetratricopeptide repeat domain"/>
    <property type="match status" value="1"/>
</dbReference>
<dbReference type="EMBL" id="KN832876">
    <property type="protein sequence ID" value="KIN01529.1"/>
    <property type="molecule type" value="Genomic_DNA"/>
</dbReference>
<evidence type="ECO:0008006" key="4">
    <source>
        <dbReference type="Google" id="ProtNLM"/>
    </source>
</evidence>
<reference evidence="3" key="2">
    <citation type="submission" date="2015-01" db="EMBL/GenBank/DDBJ databases">
        <title>Evolutionary Origins and Diversification of the Mycorrhizal Mutualists.</title>
        <authorList>
            <consortium name="DOE Joint Genome Institute"/>
            <consortium name="Mycorrhizal Genomics Consortium"/>
            <person name="Kohler A."/>
            <person name="Kuo A."/>
            <person name="Nagy L.G."/>
            <person name="Floudas D."/>
            <person name="Copeland A."/>
            <person name="Barry K.W."/>
            <person name="Cichocki N."/>
            <person name="Veneault-Fourrey C."/>
            <person name="LaButti K."/>
            <person name="Lindquist E.A."/>
            <person name="Lipzen A."/>
            <person name="Lundell T."/>
            <person name="Morin E."/>
            <person name="Murat C."/>
            <person name="Riley R."/>
            <person name="Ohm R."/>
            <person name="Sun H."/>
            <person name="Tunlid A."/>
            <person name="Henrissat B."/>
            <person name="Grigoriev I.V."/>
            <person name="Hibbett D.S."/>
            <person name="Martin F."/>
        </authorList>
    </citation>
    <scope>NUCLEOTIDE SEQUENCE [LARGE SCALE GENOMIC DNA]</scope>
    <source>
        <strain evidence="3">Zn</strain>
    </source>
</reference>
<dbReference type="STRING" id="913774.A0A0C3CR75"/>
<gene>
    <name evidence="2" type="ORF">OIDMADRAFT_145577</name>
</gene>
<dbReference type="OrthoDB" id="185373at2759"/>
<reference evidence="2 3" key="1">
    <citation type="submission" date="2014-04" db="EMBL/GenBank/DDBJ databases">
        <authorList>
            <consortium name="DOE Joint Genome Institute"/>
            <person name="Kuo A."/>
            <person name="Martino E."/>
            <person name="Perotto S."/>
            <person name="Kohler A."/>
            <person name="Nagy L.G."/>
            <person name="Floudas D."/>
            <person name="Copeland A."/>
            <person name="Barry K.W."/>
            <person name="Cichocki N."/>
            <person name="Veneault-Fourrey C."/>
            <person name="LaButti K."/>
            <person name="Lindquist E.A."/>
            <person name="Lipzen A."/>
            <person name="Lundell T."/>
            <person name="Morin E."/>
            <person name="Murat C."/>
            <person name="Sun H."/>
            <person name="Tunlid A."/>
            <person name="Henrissat B."/>
            <person name="Grigoriev I.V."/>
            <person name="Hibbett D.S."/>
            <person name="Martin F."/>
            <person name="Nordberg H.P."/>
            <person name="Cantor M.N."/>
            <person name="Hua S.X."/>
        </authorList>
    </citation>
    <scope>NUCLEOTIDE SEQUENCE [LARGE SCALE GENOMIC DNA]</scope>
    <source>
        <strain evidence="2 3">Zn</strain>
    </source>
</reference>
<sequence>MQALWSRTAQASSCRCSACLRGVTTLTRRTTAAASRRRFNAGDLFTACYSTILATAAVVDAKVKDDRRREWDRLIAEAKSIPIETQEGREGIPGGNIPSSFGEKSVEIRNPSPVIWDGIRWSTVTTSELRWTAQQVADSRDHATNPPWIPTDRSPPDLFDMKEEWIEDNPEGILPPREPKNHVQFCKVEETVARLVNRLLLQSKTNPSFQSSSVLAGARADLVARMKEMTMRLDTLQDGNVRIPSYSHLDPVSVRREQAELHSSLIALLETADSDNSNIDVILAKVCYNLLISTSPPNISIYNILIEHFTRLERHDLAQIVVDSFFNESRYRPNAVTICLILDHFAAKGDSHGFRKVIKRMRGDDGDVRIKRRPLSILPIPSMQDWAMSNKVIHRNGFLIQKMPRNAQIFDSLIQGCLKLADISSAVRYFRAALREGCHVKSGILYRIADACVKKLDYKAGRSLLYTVLLQWEGGNSIDHPIEYCRTSRYAIYQILALCRVNLHSTEKLPVKSSREALQGLLLHMKIKSVTESVERSSERLSLIESLLKRSSTDDLAQELKAHTFALRLLGSQKFPDSAYERFDLAVQILKQASLYEASRDKRTKRKKTKARLHALETTLLAQLKDFKSMQQMLLPISYNRLSPGSKSKYDTWTKQHQNIPISRKMAILLILHAAAGDGSPTRAKPPGNPVTEKAVSESKFRVDDIARPLEVSPGSFCGSYPGFPRPVSVAQYQL</sequence>
<evidence type="ECO:0000256" key="1">
    <source>
        <dbReference type="SAM" id="MobiDB-lite"/>
    </source>
</evidence>